<comment type="caution">
    <text evidence="8">The sequence shown here is derived from an EMBL/GenBank/DDBJ whole genome shotgun (WGS) entry which is preliminary data.</text>
</comment>
<feature type="compositionally biased region" description="Basic residues" evidence="5">
    <location>
        <begin position="942"/>
        <end position="955"/>
    </location>
</feature>
<accession>A0A484BMI1</accession>
<dbReference type="STRING" id="7232.A0A484BMI1"/>
<keyword evidence="9" id="KW-1185">Reference proteome</keyword>
<organism evidence="8 9">
    <name type="scientific">Drosophila navojoa</name>
    <name type="common">Fruit fly</name>
    <dbReference type="NCBI Taxonomy" id="7232"/>
    <lineage>
        <taxon>Eukaryota</taxon>
        <taxon>Metazoa</taxon>
        <taxon>Ecdysozoa</taxon>
        <taxon>Arthropoda</taxon>
        <taxon>Hexapoda</taxon>
        <taxon>Insecta</taxon>
        <taxon>Pterygota</taxon>
        <taxon>Neoptera</taxon>
        <taxon>Endopterygota</taxon>
        <taxon>Diptera</taxon>
        <taxon>Brachycera</taxon>
        <taxon>Muscomorpha</taxon>
        <taxon>Ephydroidea</taxon>
        <taxon>Drosophilidae</taxon>
        <taxon>Drosophila</taxon>
    </lineage>
</organism>
<evidence type="ECO:0000313" key="8">
    <source>
        <dbReference type="EMBL" id="TDG49948.1"/>
    </source>
</evidence>
<dbReference type="Pfam" id="PF00135">
    <property type="entry name" value="COesterase"/>
    <property type="match status" value="1"/>
</dbReference>
<reference evidence="8 9" key="1">
    <citation type="journal article" date="2019" name="J. Hered.">
        <title>An Improved Genome Assembly for Drosophila navojoa, the Basal Species in the mojavensis Cluster.</title>
        <authorList>
            <person name="Vanderlinde T."/>
            <person name="Dupim E.G."/>
            <person name="Nazario-Yepiz N.O."/>
            <person name="Carvalho A.B."/>
        </authorList>
    </citation>
    <scope>NUCLEOTIDE SEQUENCE [LARGE SCALE GENOMIC DNA]</scope>
    <source>
        <strain evidence="8">Navoj_Jal97</strain>
        <tissue evidence="8">Whole organism</tissue>
    </source>
</reference>
<feature type="region of interest" description="Disordered" evidence="5">
    <location>
        <begin position="604"/>
        <end position="694"/>
    </location>
</feature>
<keyword evidence="3" id="KW-1015">Disulfide bond</keyword>
<feature type="region of interest" description="Disordered" evidence="5">
    <location>
        <begin position="756"/>
        <end position="887"/>
    </location>
</feature>
<evidence type="ECO:0000256" key="5">
    <source>
        <dbReference type="SAM" id="MobiDB-lite"/>
    </source>
</evidence>
<feature type="chain" id="PRO_5019783550" description="Carboxylesterase type B domain-containing protein" evidence="6">
    <location>
        <begin position="26"/>
        <end position="955"/>
    </location>
</feature>
<dbReference type="GO" id="GO:0005576">
    <property type="term" value="C:extracellular region"/>
    <property type="evidence" value="ECO:0007669"/>
    <property type="project" value="UniProtKB-SubCell"/>
</dbReference>
<gene>
    <name evidence="8" type="ORF">AWZ03_003724</name>
</gene>
<evidence type="ECO:0000256" key="3">
    <source>
        <dbReference type="ARBA" id="ARBA00023157"/>
    </source>
</evidence>
<feature type="compositionally biased region" description="Acidic residues" evidence="5">
    <location>
        <begin position="775"/>
        <end position="784"/>
    </location>
</feature>
<evidence type="ECO:0000256" key="6">
    <source>
        <dbReference type="SAM" id="SignalP"/>
    </source>
</evidence>
<dbReference type="Gene3D" id="3.40.50.1820">
    <property type="entry name" value="alpha/beta hydrolase"/>
    <property type="match status" value="1"/>
</dbReference>
<evidence type="ECO:0000256" key="1">
    <source>
        <dbReference type="ARBA" id="ARBA00004613"/>
    </source>
</evidence>
<sequence length="955" mass="109746">MELPTGRSRLLWQLLLLLLSGACHAQFDEVHDESEAWLQGVYTPQPLRAAPWQLKPVTPPPPPPPPSGGVLVPGVGQVIGQQGYKFIKNRPIDAFLGIRYALVNSGLGRFQAATAAPYQPIINATQSSPNCAQFPEVQRLQAAESRGENVDDCLTLDIYAPAGGRELPVLVFVHGEMLFDGGAEEAQPDYLLEHDVILVSVNYRLAPFGFLAALTDELPGNVALSDLHQALEWVQRNIRYFGGASGQITVVGQAGGATLAHALSLSPKTQHLFQQLILQSGTALNPYLIDERPLDTLATFAQLARCPSAGRNLSPLYECLRRLRTSQLASIFQQLLQQNEPRGLSFLGGFKLVVGDALGYLPEHPAALVASNSANNTLKPAIIGATKDASAFIVSRFYDQIQRLQSQNISDYINVVLRHTAPPQQHKIWHDLAVREIFTPEQLRYVTARSVSQGLVELSNLILYRAPVVYSIRSSYKKNPTYLYTFDYRGEYHRFAHFGNPLPFGVDASLSDDSVYLFPYPKDASNLNPEDKSLARALVAMWVSFAQTGIPNPNPNVWPKASSEYGPFLRFTNSRQSILELDQHFGESINVPNIYAQYFNTTSTSTSTTTTTTTTTRRPYYPQQPYRPPQQPEYRPPPLPEYRPPPLPEYRPPQQPEYRPPPLPEYRPPQQPEYRPPQVPEYRPPAFNDYYARQQEVRRQQLLREQEERELKLREQQEREQQQQEALLREEEERQREELQRQAELQREKLLREQFEREQRQREELERENAARQDVDEDNEDEPELQQSEYELRQQQEREQEREQQPQLADSEEQRLQQEREEQERAQEERDQESREQHEREQQQREQLEREQLEREQQERAQQGRGEQAFPADDENPPDPSAYPTYEDYVKAYTSWVEELNNRDNPENFASAEQEGSPDDAPFNDLYAQPDEDPLYSDNTPRRIKLMRRYRRPSI</sequence>
<feature type="compositionally biased region" description="Basic and acidic residues" evidence="5">
    <location>
        <begin position="790"/>
        <end position="804"/>
    </location>
</feature>
<dbReference type="PROSITE" id="PS00941">
    <property type="entry name" value="CARBOXYLESTERASE_B_2"/>
    <property type="match status" value="1"/>
</dbReference>
<evidence type="ECO:0000256" key="2">
    <source>
        <dbReference type="ARBA" id="ARBA00022525"/>
    </source>
</evidence>
<dbReference type="EMBL" id="LSRL02000019">
    <property type="protein sequence ID" value="TDG49948.1"/>
    <property type="molecule type" value="Genomic_DNA"/>
</dbReference>
<evidence type="ECO:0000313" key="9">
    <source>
        <dbReference type="Proteomes" id="UP000295192"/>
    </source>
</evidence>
<feature type="compositionally biased region" description="Low complexity" evidence="5">
    <location>
        <begin position="604"/>
        <end position="624"/>
    </location>
</feature>
<evidence type="ECO:0000259" key="7">
    <source>
        <dbReference type="Pfam" id="PF00135"/>
    </source>
</evidence>
<comment type="subcellular location">
    <subcellularLocation>
        <location evidence="1">Secreted</location>
    </subcellularLocation>
</comment>
<keyword evidence="2" id="KW-0964">Secreted</keyword>
<dbReference type="InterPro" id="IPR029058">
    <property type="entry name" value="AB_hydrolase_fold"/>
</dbReference>
<keyword evidence="6" id="KW-0732">Signal</keyword>
<protein>
    <recommendedName>
        <fullName evidence="7">Carboxylesterase type B domain-containing protein</fullName>
    </recommendedName>
</protein>
<dbReference type="PANTHER" id="PTHR43142">
    <property type="entry name" value="CARBOXYLIC ESTER HYDROLASE"/>
    <property type="match status" value="1"/>
</dbReference>
<dbReference type="OMA" id="MILYRAP"/>
<feature type="compositionally biased region" description="Basic and acidic residues" evidence="5">
    <location>
        <begin position="812"/>
        <end position="859"/>
    </location>
</feature>
<feature type="region of interest" description="Disordered" evidence="5">
    <location>
        <begin position="901"/>
        <end position="955"/>
    </location>
</feature>
<dbReference type="PROSITE" id="PS51257">
    <property type="entry name" value="PROKAR_LIPOPROTEIN"/>
    <property type="match status" value="1"/>
</dbReference>
<feature type="compositionally biased region" description="Basic and acidic residues" evidence="5">
    <location>
        <begin position="756"/>
        <end position="774"/>
    </location>
</feature>
<dbReference type="SUPFAM" id="SSF53474">
    <property type="entry name" value="alpha/beta-Hydrolases"/>
    <property type="match status" value="1"/>
</dbReference>
<name>A0A484BMI1_DRONA</name>
<dbReference type="InterPro" id="IPR002018">
    <property type="entry name" value="CarbesteraseB"/>
</dbReference>
<dbReference type="Proteomes" id="UP000295192">
    <property type="component" value="Unassembled WGS sequence"/>
</dbReference>
<dbReference type="InterPro" id="IPR019819">
    <property type="entry name" value="Carboxylesterase_B_CS"/>
</dbReference>
<proteinExistence type="predicted"/>
<dbReference type="OrthoDB" id="3200163at2759"/>
<evidence type="ECO:0000256" key="4">
    <source>
        <dbReference type="ARBA" id="ARBA00023180"/>
    </source>
</evidence>
<feature type="compositionally biased region" description="Low complexity" evidence="5">
    <location>
        <begin position="860"/>
        <end position="869"/>
    </location>
</feature>
<feature type="region of interest" description="Disordered" evidence="5">
    <location>
        <begin position="711"/>
        <end position="742"/>
    </location>
</feature>
<dbReference type="AlphaFoldDB" id="A0A484BMI1"/>
<feature type="compositionally biased region" description="Pro residues" evidence="5">
    <location>
        <begin position="625"/>
        <end position="683"/>
    </location>
</feature>
<feature type="signal peptide" evidence="6">
    <location>
        <begin position="1"/>
        <end position="25"/>
    </location>
</feature>
<dbReference type="PANTHER" id="PTHR43142:SF12">
    <property type="entry name" value="CARBOXYLESTERASE TYPE B DOMAIN-CONTAINING PROTEIN-RELATED"/>
    <property type="match status" value="1"/>
</dbReference>
<keyword evidence="4" id="KW-0325">Glycoprotein</keyword>
<feature type="domain" description="Carboxylesterase type B" evidence="7">
    <location>
        <begin position="75"/>
        <end position="576"/>
    </location>
</feature>